<reference evidence="2 3" key="1">
    <citation type="journal article" date="1995" name="Virology">
        <title>Sequence of ovine adenovirus homologs for 100K hexon assembly, 33K, pVIII, and fiber genes: early region E3 is not in the expected location.</title>
        <authorList>
            <person name="Vrati S."/>
            <person name="Boyle D."/>
            <person name="Kocherhans R."/>
            <person name="Both G.W."/>
        </authorList>
    </citation>
    <scope>NUCLEOTIDE SEQUENCE [LARGE SCALE GENOMIC DNA]</scope>
    <source>
        <strain evidence="2 3">OAV287</strain>
    </source>
</reference>
<evidence type="ECO:0000256" key="1">
    <source>
        <dbReference type="SAM" id="MobiDB-lite"/>
    </source>
</evidence>
<dbReference type="RefSeq" id="NP_659517.1">
    <property type="nucleotide sequence ID" value="NC_004037.2"/>
</dbReference>
<reference evidence="2 3" key="5">
    <citation type="journal article" date="1998" name="Virology">
        <title>Identification of transcripts and promoter regions of ovine adenovirus OAV287.</title>
        <authorList>
            <person name="Khatri A."/>
            <person name="Both G.W."/>
        </authorList>
    </citation>
    <scope>NUCLEOTIDE SEQUENCE [LARGE SCALE GENOMIC DNA]</scope>
    <source>
        <strain evidence="2 3">OAV287</strain>
    </source>
</reference>
<reference evidence="2 3" key="3">
    <citation type="journal article" date="1996" name="Virology">
        <title>Unique genome arrangement of an ovine adenovirus: identification of new proteins and proteinase cleavage sites.</title>
        <authorList>
            <person name="Vrati S."/>
            <person name="Brookes D.E."/>
            <person name="Strike P."/>
            <person name="Khatri A."/>
            <person name="Boyle D.B."/>
            <person name="Both G.W."/>
        </authorList>
    </citation>
    <scope>NUCLEOTIDE SEQUENCE [LARGE SCALE GENOMIC DNA]</scope>
    <source>
        <strain evidence="2 3">OAV287</strain>
    </source>
</reference>
<accession>Q83897</accession>
<dbReference type="Proteomes" id="UP000008089">
    <property type="component" value="Segment"/>
</dbReference>
<name>Q83899_ADEO7</name>
<dbReference type="EMBL" id="U40839">
    <property type="protein sequence ID" value="AAA84973.1"/>
    <property type="molecule type" value="Genomic_DNA"/>
</dbReference>
<feature type="compositionally biased region" description="Basic and acidic residues" evidence="1">
    <location>
        <begin position="43"/>
        <end position="58"/>
    </location>
</feature>
<organismHost>
    <name type="scientific">Ovis aries</name>
    <name type="common">Sheep</name>
    <dbReference type="NCBI Taxonomy" id="9940"/>
</organismHost>
<evidence type="ECO:0000313" key="3">
    <source>
        <dbReference type="Proteomes" id="UP000008089"/>
    </source>
</evidence>
<feature type="region of interest" description="Disordered" evidence="1">
    <location>
        <begin position="1"/>
        <end position="62"/>
    </location>
</feature>
<protein>
    <submittedName>
        <fullName evidence="2">52K</fullName>
    </submittedName>
</protein>
<reference evidence="2 3" key="2">
    <citation type="journal article" date="1996" name="Gene">
        <title>Nucleotide sequence of ovine adenovirus tripartite leader sequence and homologues of the IVa2, DNA polymerase and terminal proteins.</title>
        <authorList>
            <person name="Vrati S."/>
            <person name="Brookes D.E."/>
            <person name="Boyle D.B."/>
            <person name="Both G.W."/>
        </authorList>
    </citation>
    <scope>NUCLEOTIDE SEQUENCE [LARGE SCALE GENOMIC DNA]</scope>
    <source>
        <strain evidence="2 3">OAV287</strain>
    </source>
</reference>
<organism evidence="2 3">
    <name type="scientific">Ovine adenovirus D serotype 7 (isolate OAV287)</name>
    <name type="common">OAdV-7</name>
    <name type="synonym">Ovine adenovirus 7</name>
    <dbReference type="NCBI Taxonomy" id="114430"/>
    <lineage>
        <taxon>Viruses</taxon>
        <taxon>Varidnaviria</taxon>
        <taxon>Bamfordvirae</taxon>
        <taxon>Preplasmiviricota</taxon>
        <taxon>Polisuviricotina</taxon>
        <taxon>Pharingeaviricetes</taxon>
        <taxon>Rowavirales</taxon>
        <taxon>Adenoviridae</taxon>
        <taxon>Barthadenovirus</taxon>
        <taxon>Barthadenovirus ovis</taxon>
        <taxon>Ovine adenovirus D</taxon>
    </lineage>
</organism>
<dbReference type="KEGG" id="vg:27141105"/>
<evidence type="ECO:0000313" key="2">
    <source>
        <dbReference type="EMBL" id="AAA84973.1"/>
    </source>
</evidence>
<dbReference type="Pfam" id="PF03052">
    <property type="entry name" value="Adeno_52K"/>
    <property type="match status" value="1"/>
</dbReference>
<accession>Q83899</accession>
<reference evidence="2 3" key="4">
    <citation type="journal article" date="1997" name="Virology">
        <title>Construction of ovine adenovirus recombinants by gene insertion or deletion of related terminal region sequences.</title>
        <authorList>
            <person name="Xu Z.Z."/>
            <person name="Hyatt A."/>
            <person name="Boyle D.B."/>
            <person name="Both G.W."/>
        </authorList>
    </citation>
    <scope>NUCLEOTIDE SEQUENCE [LARGE SCALE GENOMIC DNA]</scope>
    <source>
        <strain evidence="2 3">OAV287</strain>
    </source>
</reference>
<feature type="compositionally biased region" description="Polar residues" evidence="1">
    <location>
        <begin position="7"/>
        <end position="26"/>
    </location>
</feature>
<dbReference type="GeneID" id="949193"/>
<sequence length="335" mass="38256">MHPILQNLRSSLETPDLSSNSPGTSNKNEKDEFEPAVGISSKPSDEFNMRRSQRDDNLPKSQIPVVDILHDKNPKMAEERDLMYKSSACIKLDDSKQLKTDMFRPDFAGTSPAQRHIEAAELKRNGSYTRSLEQWTHDSFISHVKQLLSRPFISLGITYLDDFLQTYLDHTESSSLNFQLFTLINHCSENTLKRILKHISKKNEKNQYVNQWLIDLITCIYLIIRDEQNVTEQVNALLVTSNHLALHFAKKATGGFYPTADKLAKTHIFFKRIILGILSLAESIGCYTVNPYCKNPLKKSKVEVEPSDEMYMFSLKGALEHPDSDEDEDSGLQNE</sequence>
<dbReference type="InterPro" id="IPR004292">
    <property type="entry name" value="L1-like"/>
</dbReference>
<keyword evidence="3" id="KW-1185">Reference proteome</keyword>
<proteinExistence type="predicted"/>